<keyword evidence="3" id="KW-1185">Reference proteome</keyword>
<name>A0ABN9UBP2_9DINO</name>
<sequence>MARALDGTDYLLTFAYSELYRNSIVANIRGTPGATLRAEPEGDAVGVLLDCERREVAMWVNDRCLGVVFRAVPLPLTPAVQVEAGQACHLGSAA</sequence>
<accession>A0ABN9UBP2</accession>
<feature type="non-terminal residue" evidence="2">
    <location>
        <position position="94"/>
    </location>
</feature>
<dbReference type="InterPro" id="IPR043136">
    <property type="entry name" value="B30.2/SPRY_sf"/>
</dbReference>
<evidence type="ECO:0000259" key="1">
    <source>
        <dbReference type="Pfam" id="PF00622"/>
    </source>
</evidence>
<evidence type="ECO:0000313" key="3">
    <source>
        <dbReference type="Proteomes" id="UP001189429"/>
    </source>
</evidence>
<dbReference type="InterPro" id="IPR013320">
    <property type="entry name" value="ConA-like_dom_sf"/>
</dbReference>
<reference evidence="2" key="1">
    <citation type="submission" date="2023-10" db="EMBL/GenBank/DDBJ databases">
        <authorList>
            <person name="Chen Y."/>
            <person name="Shah S."/>
            <person name="Dougan E. K."/>
            <person name="Thang M."/>
            <person name="Chan C."/>
        </authorList>
    </citation>
    <scope>NUCLEOTIDE SEQUENCE [LARGE SCALE GENOMIC DNA]</scope>
</reference>
<protein>
    <recommendedName>
        <fullName evidence="1">SPRY domain-containing protein</fullName>
    </recommendedName>
</protein>
<proteinExistence type="predicted"/>
<dbReference type="Gene3D" id="2.60.120.920">
    <property type="match status" value="1"/>
</dbReference>
<feature type="domain" description="SPRY" evidence="1">
    <location>
        <begin position="31"/>
        <end position="89"/>
    </location>
</feature>
<evidence type="ECO:0000313" key="2">
    <source>
        <dbReference type="EMBL" id="CAK0856837.1"/>
    </source>
</evidence>
<comment type="caution">
    <text evidence="2">The sequence shown here is derived from an EMBL/GenBank/DDBJ whole genome shotgun (WGS) entry which is preliminary data.</text>
</comment>
<dbReference type="EMBL" id="CAUYUJ010015672">
    <property type="protein sequence ID" value="CAK0856837.1"/>
    <property type="molecule type" value="Genomic_DNA"/>
</dbReference>
<dbReference type="SUPFAM" id="SSF49899">
    <property type="entry name" value="Concanavalin A-like lectins/glucanases"/>
    <property type="match status" value="1"/>
</dbReference>
<dbReference type="Proteomes" id="UP001189429">
    <property type="component" value="Unassembled WGS sequence"/>
</dbReference>
<dbReference type="InterPro" id="IPR003877">
    <property type="entry name" value="SPRY_dom"/>
</dbReference>
<organism evidence="2 3">
    <name type="scientific">Prorocentrum cordatum</name>
    <dbReference type="NCBI Taxonomy" id="2364126"/>
    <lineage>
        <taxon>Eukaryota</taxon>
        <taxon>Sar</taxon>
        <taxon>Alveolata</taxon>
        <taxon>Dinophyceae</taxon>
        <taxon>Prorocentrales</taxon>
        <taxon>Prorocentraceae</taxon>
        <taxon>Prorocentrum</taxon>
    </lineage>
</organism>
<dbReference type="Pfam" id="PF00622">
    <property type="entry name" value="SPRY"/>
    <property type="match status" value="1"/>
</dbReference>
<gene>
    <name evidence="2" type="ORF">PCOR1329_LOCUS47108</name>
</gene>